<dbReference type="CDD" id="cd06155">
    <property type="entry name" value="eu_AANH_C_1"/>
    <property type="match status" value="1"/>
</dbReference>
<evidence type="ECO:0000313" key="8">
    <source>
        <dbReference type="EMBL" id="KAF2684940.1"/>
    </source>
</evidence>
<protein>
    <recommendedName>
        <fullName evidence="2">Diphthine--ammonia ligase</fullName>
        <ecNumber evidence="1">6.3.1.14</ecNumber>
    </recommendedName>
    <alternativeName>
        <fullName evidence="3">Diphthamide synthase</fullName>
    </alternativeName>
    <alternativeName>
        <fullName evidence="4">Diphthamide synthetase</fullName>
    </alternativeName>
</protein>
<feature type="domain" description="Diphthamide synthase" evidence="7">
    <location>
        <begin position="6"/>
        <end position="240"/>
    </location>
</feature>
<dbReference type="GO" id="GO:0017183">
    <property type="term" value="P:protein histidyl modification to diphthamide"/>
    <property type="evidence" value="ECO:0007669"/>
    <property type="project" value="TreeGrafter"/>
</dbReference>
<dbReference type="SUPFAM" id="SSF52402">
    <property type="entry name" value="Adenine nucleotide alpha hydrolases-like"/>
    <property type="match status" value="1"/>
</dbReference>
<dbReference type="CDD" id="cd01994">
    <property type="entry name" value="AANH_PF0828-like"/>
    <property type="match status" value="1"/>
</dbReference>
<dbReference type="AlphaFoldDB" id="A0A6G1J3Z5"/>
<dbReference type="FunFam" id="3.40.50.620:FF:000145">
    <property type="entry name" value="ATP-binding domain containing protein"/>
    <property type="match status" value="1"/>
</dbReference>
<proteinExistence type="predicted"/>
<evidence type="ECO:0000256" key="1">
    <source>
        <dbReference type="ARBA" id="ARBA00012089"/>
    </source>
</evidence>
<evidence type="ECO:0000259" key="7">
    <source>
        <dbReference type="Pfam" id="PF01902"/>
    </source>
</evidence>
<accession>A0A6G1J3Z5</accession>
<dbReference type="OrthoDB" id="686384at2759"/>
<dbReference type="SUPFAM" id="SSF55298">
    <property type="entry name" value="YjgF-like"/>
    <property type="match status" value="2"/>
</dbReference>
<dbReference type="Gene3D" id="3.90.1490.10">
    <property type="entry name" value="putative n-type atp pyrophosphatase, domain 2"/>
    <property type="match status" value="1"/>
</dbReference>
<dbReference type="InterPro" id="IPR030662">
    <property type="entry name" value="DPH6/MJ0570"/>
</dbReference>
<evidence type="ECO:0000256" key="3">
    <source>
        <dbReference type="ARBA" id="ARBA00029814"/>
    </source>
</evidence>
<evidence type="ECO:0000313" key="9">
    <source>
        <dbReference type="Proteomes" id="UP000799291"/>
    </source>
</evidence>
<evidence type="ECO:0000256" key="5">
    <source>
        <dbReference type="ARBA" id="ARBA00048108"/>
    </source>
</evidence>
<dbReference type="EC" id="6.3.1.14" evidence="1"/>
<dbReference type="InterPro" id="IPR035959">
    <property type="entry name" value="RutC-like_sf"/>
</dbReference>
<dbReference type="NCBIfam" id="TIGR00290">
    <property type="entry name" value="MJ0570_dom"/>
    <property type="match status" value="1"/>
</dbReference>
<dbReference type="CDD" id="cd06156">
    <property type="entry name" value="eu_AANH_C_2"/>
    <property type="match status" value="1"/>
</dbReference>
<keyword evidence="9" id="KW-1185">Reference proteome</keyword>
<reference evidence="8" key="1">
    <citation type="journal article" date="2020" name="Stud. Mycol.">
        <title>101 Dothideomycetes genomes: a test case for predicting lifestyles and emergence of pathogens.</title>
        <authorList>
            <person name="Haridas S."/>
            <person name="Albert R."/>
            <person name="Binder M."/>
            <person name="Bloem J."/>
            <person name="Labutti K."/>
            <person name="Salamov A."/>
            <person name="Andreopoulos B."/>
            <person name="Baker S."/>
            <person name="Barry K."/>
            <person name="Bills G."/>
            <person name="Bluhm B."/>
            <person name="Cannon C."/>
            <person name="Castanera R."/>
            <person name="Culley D."/>
            <person name="Daum C."/>
            <person name="Ezra D."/>
            <person name="Gonzalez J."/>
            <person name="Henrissat B."/>
            <person name="Kuo A."/>
            <person name="Liang C."/>
            <person name="Lipzen A."/>
            <person name="Lutzoni F."/>
            <person name="Magnuson J."/>
            <person name="Mondo S."/>
            <person name="Nolan M."/>
            <person name="Ohm R."/>
            <person name="Pangilinan J."/>
            <person name="Park H.-J."/>
            <person name="Ramirez L."/>
            <person name="Alfaro M."/>
            <person name="Sun H."/>
            <person name="Tritt A."/>
            <person name="Yoshinaga Y."/>
            <person name="Zwiers L.-H."/>
            <person name="Turgeon B."/>
            <person name="Goodwin S."/>
            <person name="Spatafora J."/>
            <person name="Crous P."/>
            <person name="Grigoriev I."/>
        </authorList>
    </citation>
    <scope>NUCLEOTIDE SEQUENCE</scope>
    <source>
        <strain evidence="8">CBS 122367</strain>
    </source>
</reference>
<keyword evidence="8" id="KW-0378">Hydrolase</keyword>
<evidence type="ECO:0000256" key="6">
    <source>
        <dbReference type="SAM" id="MobiDB-lite"/>
    </source>
</evidence>
<evidence type="ECO:0000256" key="4">
    <source>
        <dbReference type="ARBA" id="ARBA00031552"/>
    </source>
</evidence>
<dbReference type="GO" id="GO:0016787">
    <property type="term" value="F:hydrolase activity"/>
    <property type="evidence" value="ECO:0007669"/>
    <property type="project" value="UniProtKB-KW"/>
</dbReference>
<dbReference type="Pfam" id="PF01902">
    <property type="entry name" value="Diphthami_syn_2"/>
    <property type="match status" value="1"/>
</dbReference>
<feature type="region of interest" description="Disordered" evidence="6">
    <location>
        <begin position="640"/>
        <end position="671"/>
    </location>
</feature>
<organism evidence="8 9">
    <name type="scientific">Lentithecium fluviatile CBS 122367</name>
    <dbReference type="NCBI Taxonomy" id="1168545"/>
    <lineage>
        <taxon>Eukaryota</taxon>
        <taxon>Fungi</taxon>
        <taxon>Dikarya</taxon>
        <taxon>Ascomycota</taxon>
        <taxon>Pezizomycotina</taxon>
        <taxon>Dothideomycetes</taxon>
        <taxon>Pleosporomycetidae</taxon>
        <taxon>Pleosporales</taxon>
        <taxon>Massarineae</taxon>
        <taxon>Lentitheciaceae</taxon>
        <taxon>Lentithecium</taxon>
    </lineage>
</organism>
<name>A0A6G1J3Z5_9PLEO</name>
<dbReference type="InterPro" id="IPR002761">
    <property type="entry name" value="Diphthami_syn_dom"/>
</dbReference>
<dbReference type="InterPro" id="IPR014729">
    <property type="entry name" value="Rossmann-like_a/b/a_fold"/>
</dbReference>
<dbReference type="InterPro" id="IPR006175">
    <property type="entry name" value="YjgF/YER057c/UK114"/>
</dbReference>
<feature type="compositionally biased region" description="Low complexity" evidence="6">
    <location>
        <begin position="654"/>
        <end position="670"/>
    </location>
</feature>
<dbReference type="PANTHER" id="PTHR12196:SF2">
    <property type="entry name" value="DIPHTHINE--AMMONIA LIGASE"/>
    <property type="match status" value="1"/>
</dbReference>
<dbReference type="Pfam" id="PF01042">
    <property type="entry name" value="Ribonuc_L-PSP"/>
    <property type="match status" value="1"/>
</dbReference>
<dbReference type="Proteomes" id="UP000799291">
    <property type="component" value="Unassembled WGS sequence"/>
</dbReference>
<dbReference type="GO" id="GO:0017178">
    <property type="term" value="F:diphthine-ammonia ligase activity"/>
    <property type="evidence" value="ECO:0007669"/>
    <property type="project" value="UniProtKB-EC"/>
</dbReference>
<evidence type="ECO:0000256" key="2">
    <source>
        <dbReference type="ARBA" id="ARBA00018426"/>
    </source>
</evidence>
<sequence length="751" mass="81458">MPASLKVIALISGGKDSLFSILHCVANGHTVVALANLYPPASPDNDEDLNSYMYQTVGHSIIPLYKEALGIPLFRQEIRGSAVNSARDYSTQEDDETEDLIPLLRKVMEAHPEANAVSTGAIFSTYQRTRVESVAVRLGLITLSYLWQYPLLPPYTQSSLLTDMQTVGQDARIIKVASGGLDESFLWANVADSGTIGRMKKAIGRFSETGDGALLGEGGEFETLAVDGPGVLWRKRIVVEGDGVRVHGGGTALWKGGDARVVEKVGGEDVGLEGLRRPPLFDEEFERIMGMKLDTGAGVISLPLQDPIGTELLRPTNTLSLQANLFTFCNITGESAPGHVPTPKSQLANILLRLERVLHLHALPKQSITHCTLLLRNMADFTALNAVYAKYFAYTNPPARATVAVGSSMPAPFDVMLSIVAHKGVERTGLHVQSQSYWAPANIGPYGQAITVPVLACRPGAGAEAEFEDKMVEAGREVHIAGQIPLVPASMDLYTSATDSSDAFSAAALLSLQHLWRIGRATHVRWWPAAVAFLPYSKDRALQESRICVAQAAWRAIHTLAATAEGAGEEEEEVVDAWDRKNLYMHTTFSDQIPPRSMPDWEVADLVPPCFVVEVESLPRAAPIEWSCLGLDASRIRFFSSSSSSSPIDPSPTFPDTSTSELPSSTPTAPDRVPVQYRTIEITHGEQPVSQLIEMGKWSFGTLYIVDGAQVLSERDIAALGGVQWIPCKRVWGQGAREVRAVLVGRVDGME</sequence>
<gene>
    <name evidence="8" type="ORF">K458DRAFT_301417</name>
</gene>
<comment type="catalytic activity">
    <reaction evidence="5">
        <text>diphthine-[translation elongation factor 2] + NH4(+) + ATP = diphthamide-[translation elongation factor 2] + AMP + diphosphate + H(+)</text>
        <dbReference type="Rhea" id="RHEA:19753"/>
        <dbReference type="Rhea" id="RHEA-COMP:10172"/>
        <dbReference type="Rhea" id="RHEA-COMP:10174"/>
        <dbReference type="ChEBI" id="CHEBI:15378"/>
        <dbReference type="ChEBI" id="CHEBI:16692"/>
        <dbReference type="ChEBI" id="CHEBI:28938"/>
        <dbReference type="ChEBI" id="CHEBI:30616"/>
        <dbReference type="ChEBI" id="CHEBI:33019"/>
        <dbReference type="ChEBI" id="CHEBI:82696"/>
        <dbReference type="ChEBI" id="CHEBI:456215"/>
        <dbReference type="EC" id="6.3.1.14"/>
    </reaction>
</comment>
<dbReference type="Gene3D" id="3.30.1330.40">
    <property type="entry name" value="RutC-like"/>
    <property type="match status" value="2"/>
</dbReference>
<dbReference type="Gene3D" id="3.40.50.620">
    <property type="entry name" value="HUPs"/>
    <property type="match status" value="1"/>
</dbReference>
<dbReference type="PANTHER" id="PTHR12196">
    <property type="entry name" value="DOMAIN OF UNKNOWN FUNCTION 71 DUF71 -CONTAINING PROTEIN"/>
    <property type="match status" value="1"/>
</dbReference>
<dbReference type="EMBL" id="MU005580">
    <property type="protein sequence ID" value="KAF2684940.1"/>
    <property type="molecule type" value="Genomic_DNA"/>
</dbReference>